<dbReference type="GO" id="GO:0005886">
    <property type="term" value="C:plasma membrane"/>
    <property type="evidence" value="ECO:0007669"/>
    <property type="project" value="InterPro"/>
</dbReference>
<protein>
    <submittedName>
        <fullName evidence="7">LapA family protein</fullName>
    </submittedName>
</protein>
<evidence type="ECO:0000256" key="4">
    <source>
        <dbReference type="ARBA" id="ARBA00023136"/>
    </source>
</evidence>
<evidence type="ECO:0000256" key="5">
    <source>
        <dbReference type="SAM" id="Phobius"/>
    </source>
</evidence>
<dbReference type="PANTHER" id="PTHR41335">
    <property type="entry name" value="MEMBRANE PROTEIN-RELATED"/>
    <property type="match status" value="1"/>
</dbReference>
<dbReference type="Pfam" id="PF06305">
    <property type="entry name" value="LapA_dom"/>
    <property type="match status" value="1"/>
</dbReference>
<dbReference type="PANTHER" id="PTHR41335:SF1">
    <property type="entry name" value="MEMBRANE PROTEIN"/>
    <property type="match status" value="1"/>
</dbReference>
<evidence type="ECO:0000313" key="8">
    <source>
        <dbReference type="Proteomes" id="UP000537862"/>
    </source>
</evidence>
<sequence>MRYIIWALRLIVFVLVVLFAIKNTAGVDINFFGSATLTGIPLIIVILASFMLGAFYMYLLNLPTRFARGREITRLKGEVQHLQTDLQHLQEVKPGTQVVTTVTPPDGFVANK</sequence>
<evidence type="ECO:0000256" key="3">
    <source>
        <dbReference type="ARBA" id="ARBA00022989"/>
    </source>
</evidence>
<keyword evidence="2 5" id="KW-0812">Transmembrane</keyword>
<evidence type="ECO:0000256" key="2">
    <source>
        <dbReference type="ARBA" id="ARBA00022692"/>
    </source>
</evidence>
<keyword evidence="8" id="KW-1185">Reference proteome</keyword>
<evidence type="ECO:0000259" key="6">
    <source>
        <dbReference type="Pfam" id="PF06305"/>
    </source>
</evidence>
<dbReference type="EMBL" id="JABGBN010000009">
    <property type="protein sequence ID" value="NOL52399.1"/>
    <property type="molecule type" value="Genomic_DNA"/>
</dbReference>
<dbReference type="InterPro" id="IPR010445">
    <property type="entry name" value="LapA_dom"/>
</dbReference>
<comment type="caution">
    <text evidence="7">The sequence shown here is derived from an EMBL/GenBank/DDBJ whole genome shotgun (WGS) entry which is preliminary data.</text>
</comment>
<name>A0A849P408_9BURK</name>
<dbReference type="AlphaFoldDB" id="A0A849P408"/>
<gene>
    <name evidence="7" type="ORF">HKX39_09510</name>
</gene>
<dbReference type="RefSeq" id="WP_171681091.1">
    <property type="nucleotide sequence ID" value="NZ_JABGBN010000009.1"/>
</dbReference>
<evidence type="ECO:0000256" key="1">
    <source>
        <dbReference type="ARBA" id="ARBA00022475"/>
    </source>
</evidence>
<organism evidence="7 8">
    <name type="scientific">Pelistega suis</name>
    <dbReference type="NCBI Taxonomy" id="1631957"/>
    <lineage>
        <taxon>Bacteria</taxon>
        <taxon>Pseudomonadati</taxon>
        <taxon>Pseudomonadota</taxon>
        <taxon>Betaproteobacteria</taxon>
        <taxon>Burkholderiales</taxon>
        <taxon>Alcaligenaceae</taxon>
        <taxon>Pelistega</taxon>
    </lineage>
</organism>
<keyword evidence="4 5" id="KW-0472">Membrane</keyword>
<proteinExistence type="predicted"/>
<feature type="domain" description="Lipopolysaccharide assembly protein A" evidence="6">
    <location>
        <begin position="22"/>
        <end position="86"/>
    </location>
</feature>
<evidence type="ECO:0000313" key="7">
    <source>
        <dbReference type="EMBL" id="NOL52399.1"/>
    </source>
</evidence>
<keyword evidence="3 5" id="KW-1133">Transmembrane helix</keyword>
<reference evidence="7 8" key="1">
    <citation type="submission" date="2020-05" db="EMBL/GenBank/DDBJ databases">
        <authorList>
            <person name="Niu N."/>
        </authorList>
    </citation>
    <scope>NUCLEOTIDE SEQUENCE [LARGE SCALE GENOMIC DNA]</scope>
    <source>
        <strain evidence="7 8">3340-03</strain>
    </source>
</reference>
<keyword evidence="1" id="KW-1003">Cell membrane</keyword>
<dbReference type="Proteomes" id="UP000537862">
    <property type="component" value="Unassembled WGS sequence"/>
</dbReference>
<feature type="transmembrane region" description="Helical" evidence="5">
    <location>
        <begin position="36"/>
        <end position="60"/>
    </location>
</feature>
<accession>A0A849P408</accession>